<dbReference type="SUPFAM" id="SSF75005">
    <property type="entry name" value="Arabinanase/levansucrase/invertase"/>
    <property type="match status" value="1"/>
</dbReference>
<dbReference type="EMBL" id="BQKV01000098">
    <property type="protein sequence ID" value="GJN65625.1"/>
    <property type="molecule type" value="Genomic_DNA"/>
</dbReference>
<keyword evidence="8" id="KW-1185">Reference proteome</keyword>
<dbReference type="CDD" id="cd18620">
    <property type="entry name" value="GH43_XylA-like"/>
    <property type="match status" value="1"/>
</dbReference>
<dbReference type="AlphaFoldDB" id="A0AA37N3W5"/>
<evidence type="ECO:0000256" key="5">
    <source>
        <dbReference type="ARBA" id="ARBA00023295"/>
    </source>
</evidence>
<dbReference type="RefSeq" id="WP_238317834.1">
    <property type="nucleotide sequence ID" value="NZ_BQKV01000098.1"/>
</dbReference>
<evidence type="ECO:0000256" key="1">
    <source>
        <dbReference type="ARBA" id="ARBA00009865"/>
    </source>
</evidence>
<dbReference type="CDD" id="cd04084">
    <property type="entry name" value="CBM6_xylanase-like"/>
    <property type="match status" value="1"/>
</dbReference>
<dbReference type="InterPro" id="IPR052176">
    <property type="entry name" value="Glycosyl_Hydrlase_43_Enz"/>
</dbReference>
<dbReference type="Pfam" id="PF04616">
    <property type="entry name" value="Glyco_hydro_43"/>
    <property type="match status" value="1"/>
</dbReference>
<sequence>MKKPAVNPYLPAWEYVPDGEPHIFEGRLYVFGSHDENGGNEFCLGDYVGWSAPLDDLGNWRYEGVIYRKEQDPQQQDPTIPSLSTRAGKPHLIFAPDVARGPDGRYYLYYSMDLSGVVSVAVCDQPAGRYEYWGKVACPDGTVPKDFVWFDPAVLVEDSGIYLYSGSAPTKHYPGMPEKIPGAMVVRLAEDMKTIVSEPVCVANGPETAQGTSFEEHPFFEASSIRHFGAWYYFVYSSLQGHELCYAMSRRPEGPFTYKGVLVSNGDLGREGNQQPQYYMGNNHGGMEQIGGRYYIFWHRHTHGGQFSRQGCADEILLQPDGTFRQAEITSCGLNGGPLPAREQRYPASIACCLQGPDKEKMKQLLPLQPQHRTETDIPYVNGAKEPGHPEGYRSWLENLRPGSVFGFKYFDFGAGCVILSMTLRGQGQVTLHLDAPESPALAELAADSDVWVTVQTEVPSLTGVHSVYFTVSGREAARLDCADLCFE</sequence>
<keyword evidence="4" id="KW-0119">Carbohydrate metabolism</keyword>
<dbReference type="PANTHER" id="PTHR43772:SF2">
    <property type="entry name" value="PUTATIVE (AFU_ORTHOLOGUE AFUA_2G04480)-RELATED"/>
    <property type="match status" value="1"/>
</dbReference>
<evidence type="ECO:0000256" key="6">
    <source>
        <dbReference type="RuleBase" id="RU361187"/>
    </source>
</evidence>
<reference evidence="7" key="1">
    <citation type="journal article" date="2022" name="Int. J. Syst. Evol. Microbiol.">
        <title>Genome-based, phenotypic and chemotaxonomic classification of Faecalibacterium strains: proposal of three novel species Faecalibacterium duncaniae sp. nov., Faecalibacterium hattorii sp. nov. and Faecalibacterium gallinarum sp. nov. .</title>
        <authorList>
            <person name="Sakamoto M."/>
            <person name="Sakurai N."/>
            <person name="Tanno H."/>
            <person name="Iino T."/>
            <person name="Ohkuma M."/>
            <person name="Endo A."/>
        </authorList>
    </citation>
    <scope>NUCLEOTIDE SEQUENCE</scope>
    <source>
        <strain evidence="7">JCM 17207</strain>
    </source>
</reference>
<gene>
    <name evidence="7" type="ORF">JCM17207_22500</name>
</gene>
<keyword evidence="2" id="KW-0858">Xylan degradation</keyword>
<evidence type="ECO:0000256" key="3">
    <source>
        <dbReference type="ARBA" id="ARBA00022801"/>
    </source>
</evidence>
<dbReference type="Gene3D" id="2.115.10.20">
    <property type="entry name" value="Glycosyl hydrolase domain, family 43"/>
    <property type="match status" value="1"/>
</dbReference>
<evidence type="ECO:0008006" key="9">
    <source>
        <dbReference type="Google" id="ProtNLM"/>
    </source>
</evidence>
<proteinExistence type="inferred from homology"/>
<dbReference type="InterPro" id="IPR023296">
    <property type="entry name" value="Glyco_hydro_beta-prop_sf"/>
</dbReference>
<keyword evidence="5 6" id="KW-0326">Glycosidase</keyword>
<comment type="similarity">
    <text evidence="1 6">Belongs to the glycosyl hydrolase 43 family.</text>
</comment>
<accession>A0AA37N3W5</accession>
<evidence type="ECO:0000256" key="2">
    <source>
        <dbReference type="ARBA" id="ARBA00022651"/>
    </source>
</evidence>
<evidence type="ECO:0000313" key="7">
    <source>
        <dbReference type="EMBL" id="GJN65625.1"/>
    </source>
</evidence>
<evidence type="ECO:0000313" key="8">
    <source>
        <dbReference type="Proteomes" id="UP001055185"/>
    </source>
</evidence>
<comment type="caution">
    <text evidence="7">The sequence shown here is derived from an EMBL/GenBank/DDBJ whole genome shotgun (WGS) entry which is preliminary data.</text>
</comment>
<dbReference type="Gene3D" id="2.60.120.260">
    <property type="entry name" value="Galactose-binding domain-like"/>
    <property type="match status" value="1"/>
</dbReference>
<dbReference type="InterPro" id="IPR006710">
    <property type="entry name" value="Glyco_hydro_43"/>
</dbReference>
<dbReference type="Proteomes" id="UP001055185">
    <property type="component" value="Unassembled WGS sequence"/>
</dbReference>
<name>A0AA37N3W5_9FIRM</name>
<protein>
    <recommendedName>
        <fullName evidence="9">Alpha-N-arabinofuranosidase</fullName>
    </recommendedName>
</protein>
<dbReference type="PANTHER" id="PTHR43772">
    <property type="entry name" value="ENDO-1,4-BETA-XYLANASE"/>
    <property type="match status" value="1"/>
</dbReference>
<evidence type="ECO:0000256" key="4">
    <source>
        <dbReference type="ARBA" id="ARBA00023277"/>
    </source>
</evidence>
<dbReference type="GO" id="GO:0004553">
    <property type="term" value="F:hydrolase activity, hydrolyzing O-glycosyl compounds"/>
    <property type="evidence" value="ECO:0007669"/>
    <property type="project" value="InterPro"/>
</dbReference>
<keyword evidence="2" id="KW-0624">Polysaccharide degradation</keyword>
<organism evidence="7 8">
    <name type="scientific">Faecalibacterium gallinarum</name>
    <dbReference type="NCBI Taxonomy" id="2903556"/>
    <lineage>
        <taxon>Bacteria</taxon>
        <taxon>Bacillati</taxon>
        <taxon>Bacillota</taxon>
        <taxon>Clostridia</taxon>
        <taxon>Eubacteriales</taxon>
        <taxon>Oscillospiraceae</taxon>
        <taxon>Faecalibacterium</taxon>
    </lineage>
</organism>
<dbReference type="GO" id="GO:0045493">
    <property type="term" value="P:xylan catabolic process"/>
    <property type="evidence" value="ECO:0007669"/>
    <property type="project" value="UniProtKB-KW"/>
</dbReference>
<keyword evidence="3 6" id="KW-0378">Hydrolase</keyword>